<protein>
    <submittedName>
        <fullName evidence="1">SDR family NAD(P)-dependent oxidoreductase</fullName>
    </submittedName>
</protein>
<dbReference type="InterPro" id="IPR036291">
    <property type="entry name" value="NAD(P)-bd_dom_sf"/>
</dbReference>
<organism evidence="1 2">
    <name type="scientific">Spirosoma profusum</name>
    <dbReference type="NCBI Taxonomy" id="2771354"/>
    <lineage>
        <taxon>Bacteria</taxon>
        <taxon>Pseudomonadati</taxon>
        <taxon>Bacteroidota</taxon>
        <taxon>Cytophagia</taxon>
        <taxon>Cytophagales</taxon>
        <taxon>Cytophagaceae</taxon>
        <taxon>Spirosoma</taxon>
    </lineage>
</organism>
<dbReference type="Gene3D" id="3.40.50.720">
    <property type="entry name" value="NAD(P)-binding Rossmann-like Domain"/>
    <property type="match status" value="1"/>
</dbReference>
<dbReference type="SUPFAM" id="SSF51735">
    <property type="entry name" value="NAD(P)-binding Rossmann-fold domains"/>
    <property type="match status" value="1"/>
</dbReference>
<dbReference type="Proteomes" id="UP000598820">
    <property type="component" value="Unassembled WGS sequence"/>
</dbReference>
<dbReference type="RefSeq" id="WP_190885540.1">
    <property type="nucleotide sequence ID" value="NZ_JACWZY010000002.1"/>
</dbReference>
<evidence type="ECO:0000313" key="1">
    <source>
        <dbReference type="EMBL" id="MBD2699688.1"/>
    </source>
</evidence>
<sequence>MPNQTISIIGLGWIGLPLAENLVAEEFRVKGSVTSAEKKATLREKGIDTYQLQLNPEPIGDLDTLLQTDTLVINVPPKAGKFGDTYHPQQIQFLTDAIQNSPVRNVLYVSSTSVYPDISADVANHVVRETDVTLLDHSAAPALFQAEDLIRGLSPDRLVTIVRCAGLMGYDRIPGKYVAGRSVDSGRLPVNYLHQDDAVGILTALIQQPISGTFNAVAPEHPAREAIYRKSCAQFGYGLPTFVEPKGLLPYKIVSGQKLDEATRYIFKYSDPLQFFYKR</sequence>
<accession>A0A927AQ52</accession>
<comment type="caution">
    <text evidence="1">The sequence shown here is derived from an EMBL/GenBank/DDBJ whole genome shotgun (WGS) entry which is preliminary data.</text>
</comment>
<gene>
    <name evidence="1" type="ORF">IC229_03500</name>
</gene>
<evidence type="ECO:0000313" key="2">
    <source>
        <dbReference type="Proteomes" id="UP000598820"/>
    </source>
</evidence>
<name>A0A927AQ52_9BACT</name>
<dbReference type="AlphaFoldDB" id="A0A927AQ52"/>
<reference evidence="1" key="1">
    <citation type="submission" date="2020-09" db="EMBL/GenBank/DDBJ databases">
        <authorList>
            <person name="Kim M.K."/>
        </authorList>
    </citation>
    <scope>NUCLEOTIDE SEQUENCE</scope>
    <source>
        <strain evidence="1">BT702</strain>
    </source>
</reference>
<dbReference type="EMBL" id="JACWZY010000002">
    <property type="protein sequence ID" value="MBD2699688.1"/>
    <property type="molecule type" value="Genomic_DNA"/>
</dbReference>
<keyword evidence="2" id="KW-1185">Reference proteome</keyword>
<proteinExistence type="predicted"/>